<dbReference type="Gene3D" id="1.10.510.10">
    <property type="entry name" value="Transferase(Phosphotransferase) domain 1"/>
    <property type="match status" value="1"/>
</dbReference>
<evidence type="ECO:0000259" key="5">
    <source>
        <dbReference type="PROSITE" id="PS50011"/>
    </source>
</evidence>
<dbReference type="Pfam" id="PF00069">
    <property type="entry name" value="Pkinase"/>
    <property type="match status" value="1"/>
</dbReference>
<keyword evidence="1" id="KW-0808">Transferase</keyword>
<organism evidence="6 7">
    <name type="scientific">Deinococcus phoenicis</name>
    <dbReference type="NCBI Taxonomy" id="1476583"/>
    <lineage>
        <taxon>Bacteria</taxon>
        <taxon>Thermotogati</taxon>
        <taxon>Deinococcota</taxon>
        <taxon>Deinococci</taxon>
        <taxon>Deinococcales</taxon>
        <taxon>Deinococcaceae</taxon>
        <taxon>Deinococcus</taxon>
    </lineage>
</organism>
<keyword evidence="4" id="KW-0067">ATP-binding</keyword>
<dbReference type="GO" id="GO:0005524">
    <property type="term" value="F:ATP binding"/>
    <property type="evidence" value="ECO:0007669"/>
    <property type="project" value="UniProtKB-KW"/>
</dbReference>
<dbReference type="EMBL" id="JHAC01000031">
    <property type="protein sequence ID" value="EYB67909.1"/>
    <property type="molecule type" value="Genomic_DNA"/>
</dbReference>
<feature type="domain" description="Protein kinase" evidence="5">
    <location>
        <begin position="1"/>
        <end position="265"/>
    </location>
</feature>
<dbReference type="PANTHER" id="PTHR43289:SF6">
    <property type="entry name" value="SERINE_THREONINE-PROTEIN KINASE NEKL-3"/>
    <property type="match status" value="1"/>
</dbReference>
<dbReference type="InterPro" id="IPR011009">
    <property type="entry name" value="Kinase-like_dom_sf"/>
</dbReference>
<name>A0A016QQ54_9DEIO</name>
<evidence type="ECO:0000313" key="6">
    <source>
        <dbReference type="EMBL" id="EYB67909.1"/>
    </source>
</evidence>
<sequence length="276" mass="29895">MQKPADPHLTDAWGLERSRVLAVRGGIQSEVGEWGGDTVFVKTLLTDEPEAALRFDHEGQIAAQLDHPLIVPLIACGPNRLIFPFVAGPTLRDRVEGGPLSPAEALSVTWGVLNALAHLHDRGITHHDLKPENVLLAGGQVCGERVRLIDFGMSHSRTLPHDIHSGTRMGTPHFMAPEQFRGVRGDPRSDLYSVGVLLFDCLAGHPPHEDALGWLVGLSQDRAPLPGPPELHPLLHAALSRDPQDRPQTAVQMQTLLRDAAHSLGLDLPDLGNPCP</sequence>
<evidence type="ECO:0000313" key="7">
    <source>
        <dbReference type="Proteomes" id="UP000020492"/>
    </source>
</evidence>
<dbReference type="SMART" id="SM00220">
    <property type="entry name" value="S_TKc"/>
    <property type="match status" value="1"/>
</dbReference>
<dbReference type="InterPro" id="IPR008271">
    <property type="entry name" value="Ser/Thr_kinase_AS"/>
</dbReference>
<comment type="caution">
    <text evidence="6">The sequence shown here is derived from an EMBL/GenBank/DDBJ whole genome shotgun (WGS) entry which is preliminary data.</text>
</comment>
<dbReference type="InterPro" id="IPR000719">
    <property type="entry name" value="Prot_kinase_dom"/>
</dbReference>
<keyword evidence="6" id="KW-0723">Serine/threonine-protein kinase</keyword>
<dbReference type="AlphaFoldDB" id="A0A016QQ54"/>
<dbReference type="PATRIC" id="fig|1476583.3.peg.2009"/>
<dbReference type="STRING" id="1476583.DEIPH_ctg031orf0052"/>
<gene>
    <name evidence="6" type="ORF">DEIPH_ctg031orf0052</name>
</gene>
<keyword evidence="3 6" id="KW-0418">Kinase</keyword>
<dbReference type="PROSITE" id="PS50011">
    <property type="entry name" value="PROTEIN_KINASE_DOM"/>
    <property type="match status" value="1"/>
</dbReference>
<evidence type="ECO:0000256" key="2">
    <source>
        <dbReference type="ARBA" id="ARBA00022741"/>
    </source>
</evidence>
<keyword evidence="7" id="KW-1185">Reference proteome</keyword>
<proteinExistence type="predicted"/>
<evidence type="ECO:0000256" key="1">
    <source>
        <dbReference type="ARBA" id="ARBA00022679"/>
    </source>
</evidence>
<dbReference type="GO" id="GO:0004674">
    <property type="term" value="F:protein serine/threonine kinase activity"/>
    <property type="evidence" value="ECO:0007669"/>
    <property type="project" value="UniProtKB-KW"/>
</dbReference>
<dbReference type="PROSITE" id="PS00108">
    <property type="entry name" value="PROTEIN_KINASE_ST"/>
    <property type="match status" value="1"/>
</dbReference>
<dbReference type="PANTHER" id="PTHR43289">
    <property type="entry name" value="MITOGEN-ACTIVATED PROTEIN KINASE KINASE KINASE 20-RELATED"/>
    <property type="match status" value="1"/>
</dbReference>
<evidence type="ECO:0000256" key="3">
    <source>
        <dbReference type="ARBA" id="ARBA00022777"/>
    </source>
</evidence>
<dbReference type="SUPFAM" id="SSF56112">
    <property type="entry name" value="Protein kinase-like (PK-like)"/>
    <property type="match status" value="1"/>
</dbReference>
<dbReference type="Proteomes" id="UP000020492">
    <property type="component" value="Unassembled WGS sequence"/>
</dbReference>
<protein>
    <submittedName>
        <fullName evidence="6">Serine/threonine protein kinase</fullName>
    </submittedName>
</protein>
<dbReference type="eggNOG" id="COG0515">
    <property type="taxonomic scope" value="Bacteria"/>
</dbReference>
<dbReference type="CDD" id="cd14014">
    <property type="entry name" value="STKc_PknB_like"/>
    <property type="match status" value="1"/>
</dbReference>
<keyword evidence="2" id="KW-0547">Nucleotide-binding</keyword>
<accession>A0A016QQ54</accession>
<reference evidence="6 7" key="1">
    <citation type="submission" date="2014-03" db="EMBL/GenBank/DDBJ databases">
        <title>Draft genome sequence of Deinococcus phoenicis 1P10ME.</title>
        <authorList>
            <person name="Stepanov V.G."/>
            <person name="Vaishampayan P."/>
            <person name="Venkateswaran K."/>
            <person name="Fox G.E."/>
        </authorList>
    </citation>
    <scope>NUCLEOTIDE SEQUENCE [LARGE SCALE GENOMIC DNA]</scope>
    <source>
        <strain evidence="6 7">1P10ME</strain>
    </source>
</reference>
<evidence type="ECO:0000256" key="4">
    <source>
        <dbReference type="ARBA" id="ARBA00022840"/>
    </source>
</evidence>